<protein>
    <submittedName>
        <fullName evidence="1">Uncharacterized protein</fullName>
    </submittedName>
</protein>
<comment type="caution">
    <text evidence="1">The sequence shown here is derived from an EMBL/GenBank/DDBJ whole genome shotgun (WGS) entry which is preliminary data.</text>
</comment>
<sequence>MIRRITGQMPGQYLSTLVTTPLGADVWVGVPASELPRVAPSVAMPGMEVVAKAEREKNVGEGIYGPYRTITLGAAMPECLVTEDGGFNGALRASCRPV</sequence>
<name>A0A2T6KG49_9RHOB</name>
<dbReference type="Proteomes" id="UP000244523">
    <property type="component" value="Unassembled WGS sequence"/>
</dbReference>
<evidence type="ECO:0000313" key="2">
    <source>
        <dbReference type="Proteomes" id="UP000244523"/>
    </source>
</evidence>
<evidence type="ECO:0000313" key="1">
    <source>
        <dbReference type="EMBL" id="PUB14293.1"/>
    </source>
</evidence>
<gene>
    <name evidence="1" type="ORF">C8N45_106167</name>
</gene>
<proteinExistence type="predicted"/>
<reference evidence="1 2" key="1">
    <citation type="submission" date="2018-04" db="EMBL/GenBank/DDBJ databases">
        <title>Genomic Encyclopedia of Archaeal and Bacterial Type Strains, Phase II (KMG-II): from individual species to whole genera.</title>
        <authorList>
            <person name="Goeker M."/>
        </authorList>
    </citation>
    <scope>NUCLEOTIDE SEQUENCE [LARGE SCALE GENOMIC DNA]</scope>
    <source>
        <strain evidence="1 2">DSM 29955</strain>
    </source>
</reference>
<dbReference type="AlphaFoldDB" id="A0A2T6KG49"/>
<dbReference type="InterPro" id="IPR012338">
    <property type="entry name" value="Beta-lactam/transpept-like"/>
</dbReference>
<dbReference type="Gene3D" id="3.40.710.10">
    <property type="entry name" value="DD-peptidase/beta-lactamase superfamily"/>
    <property type="match status" value="1"/>
</dbReference>
<organism evidence="1 2">
    <name type="scientific">Yoonia sediminilitoris</name>
    <dbReference type="NCBI Taxonomy" id="1286148"/>
    <lineage>
        <taxon>Bacteria</taxon>
        <taxon>Pseudomonadati</taxon>
        <taxon>Pseudomonadota</taxon>
        <taxon>Alphaproteobacteria</taxon>
        <taxon>Rhodobacterales</taxon>
        <taxon>Paracoccaceae</taxon>
        <taxon>Yoonia</taxon>
    </lineage>
</organism>
<dbReference type="OrthoDB" id="5705574at2"/>
<keyword evidence="2" id="KW-1185">Reference proteome</keyword>
<dbReference type="EMBL" id="QBUD01000006">
    <property type="protein sequence ID" value="PUB14293.1"/>
    <property type="molecule type" value="Genomic_DNA"/>
</dbReference>
<accession>A0A2T6KG49</accession>